<dbReference type="InterPro" id="IPR029058">
    <property type="entry name" value="AB_hydrolase_fold"/>
</dbReference>
<evidence type="ECO:0000256" key="3">
    <source>
        <dbReference type="ARBA" id="ARBA00022963"/>
    </source>
</evidence>
<evidence type="ECO:0000313" key="7">
    <source>
        <dbReference type="EMBL" id="KAK9927644.1"/>
    </source>
</evidence>
<reference evidence="7 8" key="1">
    <citation type="journal article" date="2023" name="G3 (Bethesda)">
        <title>A chromosome-length genome assembly and annotation of blackberry (Rubus argutus, cv. 'Hillquist').</title>
        <authorList>
            <person name="Bruna T."/>
            <person name="Aryal R."/>
            <person name="Dudchenko O."/>
            <person name="Sargent D.J."/>
            <person name="Mead D."/>
            <person name="Buti M."/>
            <person name="Cavallini A."/>
            <person name="Hytonen T."/>
            <person name="Andres J."/>
            <person name="Pham M."/>
            <person name="Weisz D."/>
            <person name="Mascagni F."/>
            <person name="Usai G."/>
            <person name="Natali L."/>
            <person name="Bassil N."/>
            <person name="Fernandez G.E."/>
            <person name="Lomsadze A."/>
            <person name="Armour M."/>
            <person name="Olukolu B."/>
            <person name="Poorten T."/>
            <person name="Britton C."/>
            <person name="Davik J."/>
            <person name="Ashrafi H."/>
            <person name="Aiden E.L."/>
            <person name="Borodovsky M."/>
            <person name="Worthington M."/>
        </authorList>
    </citation>
    <scope>NUCLEOTIDE SEQUENCE [LARGE SCALE GENOMIC DNA]</scope>
    <source>
        <strain evidence="7">PI 553951</strain>
    </source>
</reference>
<dbReference type="EMBL" id="JBEDUW010000005">
    <property type="protein sequence ID" value="KAK9927644.1"/>
    <property type="molecule type" value="Genomic_DNA"/>
</dbReference>
<dbReference type="InterPro" id="IPR033556">
    <property type="entry name" value="PLA"/>
</dbReference>
<evidence type="ECO:0000256" key="5">
    <source>
        <dbReference type="RuleBase" id="RU367093"/>
    </source>
</evidence>
<keyword evidence="3 5" id="KW-0442">Lipid degradation</keyword>
<gene>
    <name evidence="7" type="ORF">M0R45_024820</name>
</gene>
<evidence type="ECO:0000256" key="1">
    <source>
        <dbReference type="ARBA" id="ARBA00010701"/>
    </source>
</evidence>
<evidence type="ECO:0000256" key="2">
    <source>
        <dbReference type="ARBA" id="ARBA00022801"/>
    </source>
</evidence>
<comment type="similarity">
    <text evidence="1 5">Belongs to the AB hydrolase superfamily. Lipase family.</text>
</comment>
<proteinExistence type="inferred from homology"/>
<feature type="domain" description="Fungal lipase-type" evidence="6">
    <location>
        <begin position="120"/>
        <end position="278"/>
    </location>
</feature>
<keyword evidence="2 5" id="KW-0378">Hydrolase</keyword>
<dbReference type="SUPFAM" id="SSF53474">
    <property type="entry name" value="alpha/beta-Hydrolases"/>
    <property type="match status" value="1"/>
</dbReference>
<organism evidence="7 8">
    <name type="scientific">Rubus argutus</name>
    <name type="common">Southern blackberry</name>
    <dbReference type="NCBI Taxonomy" id="59490"/>
    <lineage>
        <taxon>Eukaryota</taxon>
        <taxon>Viridiplantae</taxon>
        <taxon>Streptophyta</taxon>
        <taxon>Embryophyta</taxon>
        <taxon>Tracheophyta</taxon>
        <taxon>Spermatophyta</taxon>
        <taxon>Magnoliopsida</taxon>
        <taxon>eudicotyledons</taxon>
        <taxon>Gunneridae</taxon>
        <taxon>Pentapetalae</taxon>
        <taxon>rosids</taxon>
        <taxon>fabids</taxon>
        <taxon>Rosales</taxon>
        <taxon>Rosaceae</taxon>
        <taxon>Rosoideae</taxon>
        <taxon>Rosoideae incertae sedis</taxon>
        <taxon>Rubus</taxon>
    </lineage>
</organism>
<dbReference type="GO" id="GO:0016042">
    <property type="term" value="P:lipid catabolic process"/>
    <property type="evidence" value="ECO:0007669"/>
    <property type="project" value="UniProtKB-UniRule"/>
</dbReference>
<dbReference type="Pfam" id="PF01764">
    <property type="entry name" value="Lipase_3"/>
    <property type="match status" value="1"/>
</dbReference>
<protein>
    <recommendedName>
        <fullName evidence="5">Phospholipase A1</fullName>
        <ecNumber evidence="5">3.1.1.-</ecNumber>
    </recommendedName>
</protein>
<dbReference type="InterPro" id="IPR002921">
    <property type="entry name" value="Fungal_lipase-type"/>
</dbReference>
<dbReference type="GO" id="GO:0008970">
    <property type="term" value="F:phospholipase A1 activity"/>
    <property type="evidence" value="ECO:0007669"/>
    <property type="project" value="UniProtKB-UniRule"/>
</dbReference>
<dbReference type="PANTHER" id="PTHR31828:SF20">
    <property type="entry name" value="PHOSPHOLIPASE A1"/>
    <property type="match status" value="1"/>
</dbReference>
<name>A0AAW1WVB4_RUBAR</name>
<comment type="function">
    <text evidence="5">Acylhydrolase that catalyzes the hydrolysis of phospholipids at the sn-1 position.</text>
</comment>
<evidence type="ECO:0000256" key="4">
    <source>
        <dbReference type="ARBA" id="ARBA00023098"/>
    </source>
</evidence>
<dbReference type="Proteomes" id="UP001457282">
    <property type="component" value="Unassembled WGS sequence"/>
</dbReference>
<dbReference type="Gene3D" id="3.40.50.1820">
    <property type="entry name" value="alpha/beta hydrolase"/>
    <property type="match status" value="1"/>
</dbReference>
<keyword evidence="4 5" id="KW-0443">Lipid metabolism</keyword>
<dbReference type="FunFam" id="3.40.50.1820:FF:000065">
    <property type="entry name" value="Phospholipase A1-II 3"/>
    <property type="match status" value="1"/>
</dbReference>
<dbReference type="PANTHER" id="PTHR31828">
    <property type="entry name" value="PHOSPHOLIPASE A1-IIGAMMA"/>
    <property type="match status" value="1"/>
</dbReference>
<evidence type="ECO:0000259" key="6">
    <source>
        <dbReference type="Pfam" id="PF01764"/>
    </source>
</evidence>
<accession>A0AAW1WVB4</accession>
<sequence length="386" mass="42992">MGSIATRWRVLSGEGEWEGLLDPLDIDLRRYIIHYGERAGAIEVVKEPKSKNYRLPRYAKGHLFSKIGLENGNPYKYVVKKYLYAATHLPSSIGKSNFLGFVAVTTDEGAKVLGRRDVLISWRGTQLVHEWLIDAGILLVSASEILGEENDPMVHQGWISYYTNTDDQSPHNQLTSCRDQALAALKEVLDEYKGEEISITITGHSMGAAMATLNATDIVHNGYNTLTDQPDKVIPVTAIVFASPRLGNEGFKKVFSGLKNLHVLRVTNDQDIVPTQPASPGYVHVGKELRIDTLKSPYLKVLPDKLQRLGSLHDLQVYLHGVAGTQGIASDGFELEVKRDLSLVNKDIDILKDEHNVVGSWWTEKNTSMIQMDDGSWVLNDLECLE</sequence>
<dbReference type="EC" id="3.1.1.-" evidence="5"/>
<dbReference type="GO" id="GO:0005737">
    <property type="term" value="C:cytoplasm"/>
    <property type="evidence" value="ECO:0007669"/>
    <property type="project" value="UniProtKB-ARBA"/>
</dbReference>
<evidence type="ECO:0000313" key="8">
    <source>
        <dbReference type="Proteomes" id="UP001457282"/>
    </source>
</evidence>
<dbReference type="CDD" id="cd00519">
    <property type="entry name" value="Lipase_3"/>
    <property type="match status" value="1"/>
</dbReference>
<dbReference type="AlphaFoldDB" id="A0AAW1WVB4"/>
<comment type="caution">
    <text evidence="7">The sequence shown here is derived from an EMBL/GenBank/DDBJ whole genome shotgun (WGS) entry which is preliminary data.</text>
</comment>
<keyword evidence="8" id="KW-1185">Reference proteome</keyword>